<dbReference type="InParanoid" id="A2FF36"/>
<evidence type="ECO:0000313" key="1">
    <source>
        <dbReference type="EMBL" id="EAX96494.1"/>
    </source>
</evidence>
<dbReference type="RefSeq" id="XP_001309424.1">
    <property type="nucleotide sequence ID" value="XM_001309423.1"/>
</dbReference>
<dbReference type="EMBL" id="DS113756">
    <property type="protein sequence ID" value="EAX96494.1"/>
    <property type="molecule type" value="Genomic_DNA"/>
</dbReference>
<reference evidence="1" key="2">
    <citation type="journal article" date="2007" name="Science">
        <title>Draft genome sequence of the sexually transmitted pathogen Trichomonas vaginalis.</title>
        <authorList>
            <person name="Carlton J.M."/>
            <person name="Hirt R.P."/>
            <person name="Silva J.C."/>
            <person name="Delcher A.L."/>
            <person name="Schatz M."/>
            <person name="Zhao Q."/>
            <person name="Wortman J.R."/>
            <person name="Bidwell S.L."/>
            <person name="Alsmark U.C.M."/>
            <person name="Besteiro S."/>
            <person name="Sicheritz-Ponten T."/>
            <person name="Noel C.J."/>
            <person name="Dacks J.B."/>
            <person name="Foster P.G."/>
            <person name="Simillion C."/>
            <person name="Van de Peer Y."/>
            <person name="Miranda-Saavedra D."/>
            <person name="Barton G.J."/>
            <person name="Westrop G.D."/>
            <person name="Mueller S."/>
            <person name="Dessi D."/>
            <person name="Fiori P.L."/>
            <person name="Ren Q."/>
            <person name="Paulsen I."/>
            <person name="Zhang H."/>
            <person name="Bastida-Corcuera F.D."/>
            <person name="Simoes-Barbosa A."/>
            <person name="Brown M.T."/>
            <person name="Hayes R.D."/>
            <person name="Mukherjee M."/>
            <person name="Okumura C.Y."/>
            <person name="Schneider R."/>
            <person name="Smith A.J."/>
            <person name="Vanacova S."/>
            <person name="Villalvazo M."/>
            <person name="Haas B.J."/>
            <person name="Pertea M."/>
            <person name="Feldblyum T.V."/>
            <person name="Utterback T.R."/>
            <person name="Shu C.L."/>
            <person name="Osoegawa K."/>
            <person name="de Jong P.J."/>
            <person name="Hrdy I."/>
            <person name="Horvathova L."/>
            <person name="Zubacova Z."/>
            <person name="Dolezal P."/>
            <person name="Malik S.B."/>
            <person name="Logsdon J.M. Jr."/>
            <person name="Henze K."/>
            <person name="Gupta A."/>
            <person name="Wang C.C."/>
            <person name="Dunne R.L."/>
            <person name="Upcroft J.A."/>
            <person name="Upcroft P."/>
            <person name="White O."/>
            <person name="Salzberg S.L."/>
            <person name="Tang P."/>
            <person name="Chiu C.-H."/>
            <person name="Lee Y.-S."/>
            <person name="Embley T.M."/>
            <person name="Coombs G.H."/>
            <person name="Mottram J.C."/>
            <person name="Tachezy J."/>
            <person name="Fraser-Liggett C.M."/>
            <person name="Johnson P.J."/>
        </authorList>
    </citation>
    <scope>NUCLEOTIDE SEQUENCE [LARGE SCALE GENOMIC DNA]</scope>
    <source>
        <strain evidence="1">G3</strain>
    </source>
</reference>
<gene>
    <name evidence="1" type="ORF">TVAG_277750</name>
</gene>
<protein>
    <submittedName>
        <fullName evidence="1">Uncharacterized protein</fullName>
    </submittedName>
</protein>
<name>A2FF36_TRIV3</name>
<keyword evidence="2" id="KW-1185">Reference proteome</keyword>
<dbReference type="Proteomes" id="UP000001542">
    <property type="component" value="Unassembled WGS sequence"/>
</dbReference>
<organism evidence="1 2">
    <name type="scientific">Trichomonas vaginalis (strain ATCC PRA-98 / G3)</name>
    <dbReference type="NCBI Taxonomy" id="412133"/>
    <lineage>
        <taxon>Eukaryota</taxon>
        <taxon>Metamonada</taxon>
        <taxon>Parabasalia</taxon>
        <taxon>Trichomonadida</taxon>
        <taxon>Trichomonadidae</taxon>
        <taxon>Trichomonas</taxon>
    </lineage>
</organism>
<evidence type="ECO:0000313" key="2">
    <source>
        <dbReference type="Proteomes" id="UP000001542"/>
    </source>
</evidence>
<dbReference type="AlphaFoldDB" id="A2FF36"/>
<reference evidence="1" key="1">
    <citation type="submission" date="2006-10" db="EMBL/GenBank/DDBJ databases">
        <authorList>
            <person name="Amadeo P."/>
            <person name="Zhao Q."/>
            <person name="Wortman J."/>
            <person name="Fraser-Liggett C."/>
            <person name="Carlton J."/>
        </authorList>
    </citation>
    <scope>NUCLEOTIDE SEQUENCE</scope>
    <source>
        <strain evidence="1">G3</strain>
    </source>
</reference>
<dbReference type="VEuPathDB" id="TrichDB:TVAG_277750"/>
<accession>A2FF36</accession>
<proteinExistence type="predicted"/>
<dbReference type="VEuPathDB" id="TrichDB:TVAGG3_0223210"/>
<dbReference type="KEGG" id="tva:4754267"/>
<sequence>MNLSNAQLDGHDHPTSPLADQVFSPMSALTRGLTSPSKVFDFNIGVFNDFNDVRYNDASDPIFNDDLFLSPKKPVIDRNIPIPIINQTTTKRIIDRPAQKVQKARFVMKPFATFDSIELTVKSLNSISTIKV</sequence>